<dbReference type="AlphaFoldDB" id="A0A9W9ADY7"/>
<dbReference type="EMBL" id="JANVFS010000016">
    <property type="protein sequence ID" value="KAJ4479733.1"/>
    <property type="molecule type" value="Genomic_DNA"/>
</dbReference>
<evidence type="ECO:0000256" key="3">
    <source>
        <dbReference type="ARBA" id="ARBA00022833"/>
    </source>
</evidence>
<keyword evidence="3" id="KW-0862">Zinc</keyword>
<sequence length="673" mass="75705">MVPFTSSPTASLAPSVPGLGRVKSLVRANSIYQNMIGRIQRQRSLDNNSLLSFQTPHLQERSTQILSLENLMSFGLGSGPYGEPIRHIMCANQSTRVRAQRRCTEQGFILCPRCQLVKYCSERCQKQHWPRHSSTCAHPYLEGNWQPGWVLQERPPSFACSSATFSPSSFIFPAFDALNLTQNEGAESTDKNYKLCFAACADIRNLIETVNNLPSNYQGRFDVLINNSDPIIINRDLVILYALLNPEPSIDEAAELAVHLMYSAALSAPSAAYLQRCLEDVYGSQYDSHSGDFSFRTCLSTRGEGKICSLQTAAGVRSPLEMFMSTYNLAVALKNRWKVLAAPENVDTWDRFLSRLRPSHRMAFKWFRETGVLAPFAADTSRFTHPNRLMFSSQGTWLGKSDFNPLQGWDATLIQVSGAKIAMIESADIFGCLFFYLKDQFRRFAYQVKNLNVNFVLTQFDPQILARGISAGVIPIFEGACFDRVDTKDMMDDVGIEACLADWGPLLNRENRFASLLMHSRAWHSKRPYALARCNPHAALMLFMHKCFKIPTLNSKLKDVFAQGLRSPALLRLIESLDAFYDHDNIFQEFLEAENTGPIAAAFDLGLRPHHKVHPKRFGVPLDACAHQMPDVSKSQFYDLASLCEVDFSARFLEFSWSPTQGPSTISHYVEGV</sequence>
<reference evidence="6" key="1">
    <citation type="submission" date="2022-08" db="EMBL/GenBank/DDBJ databases">
        <authorList>
            <consortium name="DOE Joint Genome Institute"/>
            <person name="Min B."/>
            <person name="Riley R."/>
            <person name="Sierra-Patev S."/>
            <person name="Naranjo-Ortiz M."/>
            <person name="Looney B."/>
            <person name="Konkel Z."/>
            <person name="Slot J.C."/>
            <person name="Sakamoto Y."/>
            <person name="Steenwyk J.L."/>
            <person name="Rokas A."/>
            <person name="Carro J."/>
            <person name="Camarero S."/>
            <person name="Ferreira P."/>
            <person name="Molpeceres G."/>
            <person name="Ruiz-Duenas F.J."/>
            <person name="Serrano A."/>
            <person name="Henrissat B."/>
            <person name="Drula E."/>
            <person name="Hughes K.W."/>
            <person name="Mata J.L."/>
            <person name="Ishikawa N.K."/>
            <person name="Vargas-Isla R."/>
            <person name="Ushijima S."/>
            <person name="Smith C.A."/>
            <person name="Ahrendt S."/>
            <person name="Andreopoulos W."/>
            <person name="He G."/>
            <person name="Labutti K."/>
            <person name="Lipzen A."/>
            <person name="Ng V."/>
            <person name="Sandor L."/>
            <person name="Barry K."/>
            <person name="Martinez A.T."/>
            <person name="Xiao Y."/>
            <person name="Gibbons J.G."/>
            <person name="Terashima K."/>
            <person name="Hibbett D.S."/>
            <person name="Grigoriev I.V."/>
        </authorList>
    </citation>
    <scope>NUCLEOTIDE SEQUENCE</scope>
    <source>
        <strain evidence="6">Sp2 HRB7682 ss15</strain>
    </source>
</reference>
<dbReference type="SUPFAM" id="SSF144232">
    <property type="entry name" value="HIT/MYND zinc finger-like"/>
    <property type="match status" value="1"/>
</dbReference>
<keyword evidence="2 4" id="KW-0863">Zinc-finger</keyword>
<reference evidence="6" key="2">
    <citation type="journal article" date="2023" name="Proc. Natl. Acad. Sci. U.S.A.">
        <title>A global phylogenomic analysis of the shiitake genus Lentinula.</title>
        <authorList>
            <person name="Sierra-Patev S."/>
            <person name="Min B."/>
            <person name="Naranjo-Ortiz M."/>
            <person name="Looney B."/>
            <person name="Konkel Z."/>
            <person name="Slot J.C."/>
            <person name="Sakamoto Y."/>
            <person name="Steenwyk J.L."/>
            <person name="Rokas A."/>
            <person name="Carro J."/>
            <person name="Camarero S."/>
            <person name="Ferreira P."/>
            <person name="Molpeceres G."/>
            <person name="Ruiz-Duenas F.J."/>
            <person name="Serrano A."/>
            <person name="Henrissat B."/>
            <person name="Drula E."/>
            <person name="Hughes K.W."/>
            <person name="Mata J.L."/>
            <person name="Ishikawa N.K."/>
            <person name="Vargas-Isla R."/>
            <person name="Ushijima S."/>
            <person name="Smith C.A."/>
            <person name="Donoghue J."/>
            <person name="Ahrendt S."/>
            <person name="Andreopoulos W."/>
            <person name="He G."/>
            <person name="LaButti K."/>
            <person name="Lipzen A."/>
            <person name="Ng V."/>
            <person name="Riley R."/>
            <person name="Sandor L."/>
            <person name="Barry K."/>
            <person name="Martinez A.T."/>
            <person name="Xiao Y."/>
            <person name="Gibbons J.G."/>
            <person name="Terashima K."/>
            <person name="Grigoriev I.V."/>
            <person name="Hibbett D."/>
        </authorList>
    </citation>
    <scope>NUCLEOTIDE SEQUENCE</scope>
    <source>
        <strain evidence="6">Sp2 HRB7682 ss15</strain>
    </source>
</reference>
<name>A0A9W9ADY7_9AGAR</name>
<keyword evidence="1" id="KW-0479">Metal-binding</keyword>
<dbReference type="Pfam" id="PF01753">
    <property type="entry name" value="zf-MYND"/>
    <property type="match status" value="1"/>
</dbReference>
<dbReference type="Pfam" id="PF14737">
    <property type="entry name" value="DUF4470"/>
    <property type="match status" value="1"/>
</dbReference>
<comment type="caution">
    <text evidence="6">The sequence shown here is derived from an EMBL/GenBank/DDBJ whole genome shotgun (WGS) entry which is preliminary data.</text>
</comment>
<dbReference type="Proteomes" id="UP001150238">
    <property type="component" value="Unassembled WGS sequence"/>
</dbReference>
<accession>A0A9W9ADY7</accession>
<evidence type="ECO:0000313" key="7">
    <source>
        <dbReference type="Proteomes" id="UP001150238"/>
    </source>
</evidence>
<proteinExistence type="predicted"/>
<evidence type="ECO:0000256" key="2">
    <source>
        <dbReference type="ARBA" id="ARBA00022771"/>
    </source>
</evidence>
<dbReference type="Gene3D" id="6.10.140.2220">
    <property type="match status" value="1"/>
</dbReference>
<dbReference type="GO" id="GO:0008270">
    <property type="term" value="F:zinc ion binding"/>
    <property type="evidence" value="ECO:0007669"/>
    <property type="project" value="UniProtKB-KW"/>
</dbReference>
<dbReference type="InterPro" id="IPR027974">
    <property type="entry name" value="DUF4470"/>
</dbReference>
<evidence type="ECO:0000259" key="5">
    <source>
        <dbReference type="PROSITE" id="PS50865"/>
    </source>
</evidence>
<evidence type="ECO:0000313" key="6">
    <source>
        <dbReference type="EMBL" id="KAJ4479733.1"/>
    </source>
</evidence>
<dbReference type="InterPro" id="IPR002893">
    <property type="entry name" value="Znf_MYND"/>
</dbReference>
<gene>
    <name evidence="6" type="ORF">C8J55DRAFT_514214</name>
</gene>
<organism evidence="6 7">
    <name type="scientific">Lentinula lateritia</name>
    <dbReference type="NCBI Taxonomy" id="40482"/>
    <lineage>
        <taxon>Eukaryota</taxon>
        <taxon>Fungi</taxon>
        <taxon>Dikarya</taxon>
        <taxon>Basidiomycota</taxon>
        <taxon>Agaricomycotina</taxon>
        <taxon>Agaricomycetes</taxon>
        <taxon>Agaricomycetidae</taxon>
        <taxon>Agaricales</taxon>
        <taxon>Marasmiineae</taxon>
        <taxon>Omphalotaceae</taxon>
        <taxon>Lentinula</taxon>
    </lineage>
</organism>
<protein>
    <recommendedName>
        <fullName evidence="5">MYND-type domain-containing protein</fullName>
    </recommendedName>
</protein>
<evidence type="ECO:0000256" key="4">
    <source>
        <dbReference type="PROSITE-ProRule" id="PRU00134"/>
    </source>
</evidence>
<evidence type="ECO:0000256" key="1">
    <source>
        <dbReference type="ARBA" id="ARBA00022723"/>
    </source>
</evidence>
<feature type="domain" description="MYND-type" evidence="5">
    <location>
        <begin position="87"/>
        <end position="136"/>
    </location>
</feature>
<dbReference type="PROSITE" id="PS50865">
    <property type="entry name" value="ZF_MYND_2"/>
    <property type="match status" value="1"/>
</dbReference>